<dbReference type="Pfam" id="PF09587">
    <property type="entry name" value="PGA_cap"/>
    <property type="match status" value="1"/>
</dbReference>
<feature type="domain" description="Capsule synthesis protein CapA" evidence="2">
    <location>
        <begin position="49"/>
        <end position="293"/>
    </location>
</feature>
<dbReference type="CDD" id="cd07381">
    <property type="entry name" value="MPP_CapA"/>
    <property type="match status" value="1"/>
</dbReference>
<dbReference type="AlphaFoldDB" id="A0A9X2B9Z2"/>
<dbReference type="PANTHER" id="PTHR33393:SF11">
    <property type="entry name" value="POLYGLUTAMINE SYNTHESIS ACCESSORY PROTEIN RV0574C-RELATED"/>
    <property type="match status" value="1"/>
</dbReference>
<evidence type="ECO:0000256" key="1">
    <source>
        <dbReference type="ARBA" id="ARBA00005662"/>
    </source>
</evidence>
<evidence type="ECO:0000313" key="3">
    <source>
        <dbReference type="EMBL" id="MCJ8208232.1"/>
    </source>
</evidence>
<protein>
    <submittedName>
        <fullName evidence="3">CapA family protein</fullName>
    </submittedName>
</protein>
<dbReference type="RefSeq" id="WP_245128066.1">
    <property type="nucleotide sequence ID" value="NZ_JALJEJ010000001.1"/>
</dbReference>
<dbReference type="SUPFAM" id="SSF56300">
    <property type="entry name" value="Metallo-dependent phosphatases"/>
    <property type="match status" value="1"/>
</dbReference>
<dbReference type="SMART" id="SM00854">
    <property type="entry name" value="PGA_cap"/>
    <property type="match status" value="1"/>
</dbReference>
<reference evidence="3" key="1">
    <citation type="submission" date="2022-04" db="EMBL/GenBank/DDBJ databases">
        <title>Mucilaginibacter sp. RS28 isolated from freshwater.</title>
        <authorList>
            <person name="Ko S.-R."/>
        </authorList>
    </citation>
    <scope>NUCLEOTIDE SEQUENCE</scope>
    <source>
        <strain evidence="3">RS28</strain>
    </source>
</reference>
<keyword evidence="4" id="KW-1185">Reference proteome</keyword>
<name>A0A9X2B9Z2_9SPHI</name>
<dbReference type="InterPro" id="IPR052169">
    <property type="entry name" value="CW_Biosynth-Accessory"/>
</dbReference>
<organism evidence="3 4">
    <name type="scientific">Mucilaginibacter straminoryzae</name>
    <dbReference type="NCBI Taxonomy" id="2932774"/>
    <lineage>
        <taxon>Bacteria</taxon>
        <taxon>Pseudomonadati</taxon>
        <taxon>Bacteroidota</taxon>
        <taxon>Sphingobacteriia</taxon>
        <taxon>Sphingobacteriales</taxon>
        <taxon>Sphingobacteriaceae</taxon>
        <taxon>Mucilaginibacter</taxon>
    </lineage>
</organism>
<comment type="caution">
    <text evidence="3">The sequence shown here is derived from an EMBL/GenBank/DDBJ whole genome shotgun (WGS) entry which is preliminary data.</text>
</comment>
<evidence type="ECO:0000259" key="2">
    <source>
        <dbReference type="SMART" id="SM00854"/>
    </source>
</evidence>
<evidence type="ECO:0000313" key="4">
    <source>
        <dbReference type="Proteomes" id="UP001139450"/>
    </source>
</evidence>
<accession>A0A9X2B9Z2</accession>
<sequence>MKFLKLLQFVVVGLCWIGCQHQLPPVQHKNDVGLTVVAPVVTAPADELKIVAVGDMMLGTSYPDSSALPPDSAVNSFNAAVKELQSADVTFGNLEGTLLNEGEPASFKLHQRSKAYLFRMPEAYGKILSNAGFDLLSLGNNHSNDFDLKGRKSTARVLDSCGIAYAGLLSCPVTTIERNGITYGFCAFSPNSTTVSLLNLKHAAELISSLKQRCDIVIVSFHGGGEGVDFEHVTRMPESYFGEPRGDVYAFAHAAVDAGADLVFGNGPHVNRGMELYKNRLIAYSLGNFCTYKSVSIAGICGLAPLLKVSINKNGEFAGGQIISFKQDHQLGLRLDAANKAALRIKQLTETDFPDGGLNISDEGVISRKTEQMAGTPPANTTEE</sequence>
<dbReference type="Proteomes" id="UP001139450">
    <property type="component" value="Unassembled WGS sequence"/>
</dbReference>
<gene>
    <name evidence="3" type="ORF">MUY27_00840</name>
</gene>
<dbReference type="EMBL" id="JALJEJ010000001">
    <property type="protein sequence ID" value="MCJ8208232.1"/>
    <property type="molecule type" value="Genomic_DNA"/>
</dbReference>
<dbReference type="InterPro" id="IPR019079">
    <property type="entry name" value="Capsule_synth_CapA"/>
</dbReference>
<comment type="similarity">
    <text evidence="1">Belongs to the CapA family.</text>
</comment>
<dbReference type="PANTHER" id="PTHR33393">
    <property type="entry name" value="POLYGLUTAMINE SYNTHESIS ACCESSORY PROTEIN RV0574C-RELATED"/>
    <property type="match status" value="1"/>
</dbReference>
<proteinExistence type="inferred from homology"/>
<dbReference type="Gene3D" id="3.60.21.10">
    <property type="match status" value="1"/>
</dbReference>
<dbReference type="InterPro" id="IPR029052">
    <property type="entry name" value="Metallo-depent_PP-like"/>
</dbReference>